<name>A0A430HQ39_9BURK</name>
<dbReference type="SUPFAM" id="SSF56784">
    <property type="entry name" value="HAD-like"/>
    <property type="match status" value="1"/>
</dbReference>
<accession>A0A430HQ39</accession>
<evidence type="ECO:0008006" key="3">
    <source>
        <dbReference type="Google" id="ProtNLM"/>
    </source>
</evidence>
<protein>
    <recommendedName>
        <fullName evidence="3">HAD family hydrolase</fullName>
    </recommendedName>
</protein>
<dbReference type="EMBL" id="RXLQ01000003">
    <property type="protein sequence ID" value="RSZ59635.1"/>
    <property type="molecule type" value="Genomic_DNA"/>
</dbReference>
<dbReference type="Gene3D" id="3.40.50.1000">
    <property type="entry name" value="HAD superfamily/HAD-like"/>
    <property type="match status" value="1"/>
</dbReference>
<dbReference type="AlphaFoldDB" id="A0A430HQ39"/>
<proteinExistence type="predicted"/>
<reference evidence="1 2" key="1">
    <citation type="submission" date="2018-12" db="EMBL/GenBank/DDBJ databases">
        <authorList>
            <person name="Yang E."/>
        </authorList>
    </citation>
    <scope>NUCLEOTIDE SEQUENCE [LARGE SCALE GENOMIC DNA]</scope>
    <source>
        <strain evidence="1 2">SOD</strain>
    </source>
</reference>
<dbReference type="RefSeq" id="WP_126072997.1">
    <property type="nucleotide sequence ID" value="NZ_CP051166.1"/>
</dbReference>
<dbReference type="InterPro" id="IPR036412">
    <property type="entry name" value="HAD-like_sf"/>
</dbReference>
<evidence type="ECO:0000313" key="1">
    <source>
        <dbReference type="EMBL" id="RSZ59635.1"/>
    </source>
</evidence>
<evidence type="ECO:0000313" key="2">
    <source>
        <dbReference type="Proteomes" id="UP000278085"/>
    </source>
</evidence>
<dbReference type="Proteomes" id="UP000278085">
    <property type="component" value="Unassembled WGS sequence"/>
</dbReference>
<comment type="caution">
    <text evidence="1">The sequence shown here is derived from an EMBL/GenBank/DDBJ whole genome shotgun (WGS) entry which is preliminary data.</text>
</comment>
<dbReference type="InterPro" id="IPR023214">
    <property type="entry name" value="HAD_sf"/>
</dbReference>
<gene>
    <name evidence="1" type="ORF">EJB06_05400</name>
</gene>
<organism evidence="1 2">
    <name type="scientific">Massilia atriviolacea</name>
    <dbReference type="NCBI Taxonomy" id="2495579"/>
    <lineage>
        <taxon>Bacteria</taxon>
        <taxon>Pseudomonadati</taxon>
        <taxon>Pseudomonadota</taxon>
        <taxon>Betaproteobacteria</taxon>
        <taxon>Burkholderiales</taxon>
        <taxon>Oxalobacteraceae</taxon>
        <taxon>Telluria group</taxon>
        <taxon>Massilia</taxon>
    </lineage>
</organism>
<keyword evidence="2" id="KW-1185">Reference proteome</keyword>
<sequence>MRASIRRAQRGIFGWDASAASLFGFPVCWVNRDGGPLEELGATPAIIVPDLAAMADWLLELR</sequence>
<dbReference type="OrthoDB" id="264363at2"/>